<evidence type="ECO:0000313" key="7">
    <source>
        <dbReference type="Proteomes" id="UP000002875"/>
    </source>
</evidence>
<evidence type="ECO:0000313" key="6">
    <source>
        <dbReference type="EMBL" id="AFK05634.1"/>
    </source>
</evidence>
<dbReference type="Gene3D" id="3.40.30.10">
    <property type="entry name" value="Glutaredoxin"/>
    <property type="match status" value="1"/>
</dbReference>
<dbReference type="InterPro" id="IPR013766">
    <property type="entry name" value="Thioredoxin_domain"/>
</dbReference>
<evidence type="ECO:0000256" key="1">
    <source>
        <dbReference type="ARBA" id="ARBA00004196"/>
    </source>
</evidence>
<dbReference type="PANTHER" id="PTHR42852:SF6">
    <property type="entry name" value="THIOL:DISULFIDE INTERCHANGE PROTEIN DSBE"/>
    <property type="match status" value="1"/>
</dbReference>
<dbReference type="EMBL" id="CP002963">
    <property type="protein sequence ID" value="AFK05634.1"/>
    <property type="molecule type" value="Genomic_DNA"/>
</dbReference>
<keyword evidence="6" id="KW-0614">Plasmid</keyword>
<dbReference type="CDD" id="cd02966">
    <property type="entry name" value="TlpA_like_family"/>
    <property type="match status" value="1"/>
</dbReference>
<gene>
    <name evidence="6" type="ORF">Emtol_0116</name>
</gene>
<geneLocation type="plasmid" evidence="6 7">
    <name>pEMTOL02</name>
</geneLocation>
<dbReference type="RefSeq" id="WP_015031159.1">
    <property type="nucleotide sequence ID" value="NC_018749.1"/>
</dbReference>
<evidence type="ECO:0000256" key="2">
    <source>
        <dbReference type="ARBA" id="ARBA00022748"/>
    </source>
</evidence>
<accession>A0ABM5N840</accession>
<dbReference type="InterPro" id="IPR013740">
    <property type="entry name" value="Redoxin"/>
</dbReference>
<protein>
    <submittedName>
        <fullName evidence="6">Alkyl hydroperoxide reductase/ Thiol specific antioxidant/ Mal allergen</fullName>
    </submittedName>
</protein>
<reference evidence="6 7" key="1">
    <citation type="submission" date="2011-07" db="EMBL/GenBank/DDBJ databases">
        <title>The complete genome of plasmid 2 of Emticicia oligotrophica DSM 17448.</title>
        <authorList>
            <consortium name="US DOE Joint Genome Institute (JGI-PGF)"/>
            <person name="Lucas S."/>
            <person name="Han J."/>
            <person name="Lapidus A."/>
            <person name="Bruce D."/>
            <person name="Goodwin L."/>
            <person name="Pitluck S."/>
            <person name="Peters L."/>
            <person name="Kyrpides N."/>
            <person name="Mavromatis K."/>
            <person name="Ivanova N."/>
            <person name="Ovchinnikova G."/>
            <person name="Teshima H."/>
            <person name="Detter J.C."/>
            <person name="Tapia R."/>
            <person name="Han C."/>
            <person name="Land M."/>
            <person name="Hauser L."/>
            <person name="Markowitz V."/>
            <person name="Cheng J.-F."/>
            <person name="Hugenholtz P."/>
            <person name="Woyke T."/>
            <person name="Wu D."/>
            <person name="Tindall B."/>
            <person name="Pomrenke H."/>
            <person name="Brambilla E."/>
            <person name="Klenk H.-P."/>
            <person name="Eisen J.A."/>
        </authorList>
    </citation>
    <scope>NUCLEOTIDE SEQUENCE [LARGE SCALE GENOMIC DNA]</scope>
    <source>
        <strain evidence="7">DSM 17448 / GPTSA100-15</strain>
        <plasmid evidence="6 7">pEMTOL02</plasmid>
    </source>
</reference>
<feature type="domain" description="Thioredoxin" evidence="5">
    <location>
        <begin position="236"/>
        <end position="375"/>
    </location>
</feature>
<keyword evidence="2" id="KW-0201">Cytochrome c-type biogenesis</keyword>
<dbReference type="InterPro" id="IPR036249">
    <property type="entry name" value="Thioredoxin-like_sf"/>
</dbReference>
<dbReference type="Pfam" id="PF08534">
    <property type="entry name" value="Redoxin"/>
    <property type="match status" value="1"/>
</dbReference>
<organism evidence="6 7">
    <name type="scientific">Emticicia oligotrophica (strain DSM 17448 / CIP 109782 / MTCC 6937 / GPTSA100-15)</name>
    <dbReference type="NCBI Taxonomy" id="929562"/>
    <lineage>
        <taxon>Bacteria</taxon>
        <taxon>Pseudomonadati</taxon>
        <taxon>Bacteroidota</taxon>
        <taxon>Cytophagia</taxon>
        <taxon>Cytophagales</taxon>
        <taxon>Leadbetterellaceae</taxon>
        <taxon>Emticicia</taxon>
    </lineage>
</organism>
<proteinExistence type="predicted"/>
<keyword evidence="7" id="KW-1185">Reference proteome</keyword>
<name>A0ABM5N840_EMTOG</name>
<dbReference type="Proteomes" id="UP000002875">
    <property type="component" value="Plasmid pEMTOL02"/>
</dbReference>
<dbReference type="PANTHER" id="PTHR42852">
    <property type="entry name" value="THIOL:DISULFIDE INTERCHANGE PROTEIN DSBE"/>
    <property type="match status" value="1"/>
</dbReference>
<evidence type="ECO:0000256" key="4">
    <source>
        <dbReference type="ARBA" id="ARBA00023284"/>
    </source>
</evidence>
<dbReference type="PROSITE" id="PS51352">
    <property type="entry name" value="THIOREDOXIN_2"/>
    <property type="match status" value="1"/>
</dbReference>
<evidence type="ECO:0000256" key="3">
    <source>
        <dbReference type="ARBA" id="ARBA00023157"/>
    </source>
</evidence>
<keyword evidence="3" id="KW-1015">Disulfide bond</keyword>
<dbReference type="SUPFAM" id="SSF52833">
    <property type="entry name" value="Thioredoxin-like"/>
    <property type="match status" value="1"/>
</dbReference>
<evidence type="ECO:0000259" key="5">
    <source>
        <dbReference type="PROSITE" id="PS51352"/>
    </source>
</evidence>
<keyword evidence="4" id="KW-0676">Redox-active center</keyword>
<comment type="subcellular location">
    <subcellularLocation>
        <location evidence="1">Cell envelope</location>
    </subcellularLocation>
</comment>
<dbReference type="InterPro" id="IPR050553">
    <property type="entry name" value="Thioredoxin_ResA/DsbE_sf"/>
</dbReference>
<sequence>MKNILKYLLLIFFPLSIQAQKPFLVRIQFPKNINVENIRIGYENGNERISFPTKFIDNKITVSGTYYSKYLTLWIYDDLKDSYVNWTYFWIDGSKASISFTTTDTSQNILKKFILKNAFSLDIVGKKHNSFVRTELEQYKNFYEKYFSPNYKGKYTDSLNKVFNGIFLNLCLKDISFIKANGNQYYAFDYFRRNLAPLREINPDTLLSIFNTSFPKSYKESFEGKETEIFLKGKVLKKNAIAPIIKAADYYSKEELSLINKKYTLLVFWASWCKPCIAEIPKIKELHKFYQTDNLKIIYVTLDEDSTKFLQAVKKYDLSWNHVYGDKKFIKSFGVLGIPQIFLIDSLGKIAYSREEEKDFKSELPILEAILEEKL</sequence>